<name>A0A081K8M1_9GAMM</name>
<evidence type="ECO:0000313" key="2">
    <source>
        <dbReference type="Proteomes" id="UP000027997"/>
    </source>
</evidence>
<reference evidence="1 2" key="1">
    <citation type="submission" date="2014-06" db="EMBL/GenBank/DDBJ databases">
        <title>Whole Genome Sequences of Three Symbiotic Endozoicomonas Bacteria.</title>
        <authorList>
            <person name="Neave M.J."/>
            <person name="Apprill A."/>
            <person name="Voolstra C.R."/>
        </authorList>
    </citation>
    <scope>NUCLEOTIDE SEQUENCE [LARGE SCALE GENOMIC DNA]</scope>
    <source>
        <strain evidence="1 2">DSM 22380</strain>
    </source>
</reference>
<gene>
    <name evidence="1" type="ORF">GV64_06890</name>
</gene>
<protein>
    <submittedName>
        <fullName evidence="1">Uncharacterized protein</fullName>
    </submittedName>
</protein>
<dbReference type="EMBL" id="JOJP01000001">
    <property type="protein sequence ID" value="KEI70497.1"/>
    <property type="molecule type" value="Genomic_DNA"/>
</dbReference>
<evidence type="ECO:0000313" key="1">
    <source>
        <dbReference type="EMBL" id="KEI70497.1"/>
    </source>
</evidence>
<sequence>MLWAAEPCNGLIFQKLLPKERVLRVVNNNWIRGSAHRSPAWFFFTASDWSSSSIRYSSIQPTKRSVAISELDSIDRSNINLVIHNPRWQKHDPVSNVSGLLNSLPEAVREKLKVVLVTHEGNSTHFNYSNIYLNSLLIQL</sequence>
<accession>A0A081K8M1</accession>
<dbReference type="Proteomes" id="UP000027997">
    <property type="component" value="Unassembled WGS sequence"/>
</dbReference>
<keyword evidence="2" id="KW-1185">Reference proteome</keyword>
<comment type="caution">
    <text evidence="1">The sequence shown here is derived from an EMBL/GenBank/DDBJ whole genome shotgun (WGS) entry which is preliminary data.</text>
</comment>
<proteinExistence type="predicted"/>
<dbReference type="AlphaFoldDB" id="A0A081K8M1"/>
<organism evidence="1 2">
    <name type="scientific">Endozoicomonas elysicola</name>
    <dbReference type="NCBI Taxonomy" id="305900"/>
    <lineage>
        <taxon>Bacteria</taxon>
        <taxon>Pseudomonadati</taxon>
        <taxon>Pseudomonadota</taxon>
        <taxon>Gammaproteobacteria</taxon>
        <taxon>Oceanospirillales</taxon>
        <taxon>Endozoicomonadaceae</taxon>
        <taxon>Endozoicomonas</taxon>
    </lineage>
</organism>